<protein>
    <submittedName>
        <fullName evidence="1">Uncharacterized protein</fullName>
    </submittedName>
</protein>
<evidence type="ECO:0000313" key="1">
    <source>
        <dbReference type="EMBL" id="SIR29648.1"/>
    </source>
</evidence>
<keyword evidence="2" id="KW-1185">Reference proteome</keyword>
<dbReference type="AlphaFoldDB" id="A0A1N6ZS38"/>
<dbReference type="STRING" id="56779.SAMN05421834_11929"/>
<name>A0A1N6ZS38_9FIRM</name>
<dbReference type="Proteomes" id="UP000185669">
    <property type="component" value="Unassembled WGS sequence"/>
</dbReference>
<sequence length="38" mass="4795">MKKEELHKIINFRLKLTSFICYNYISEIFIEIPRRFLF</sequence>
<accession>A0A1N6ZS38</accession>
<dbReference type="EMBL" id="FTNC01000019">
    <property type="protein sequence ID" value="SIR29648.1"/>
    <property type="molecule type" value="Genomic_DNA"/>
</dbReference>
<gene>
    <name evidence="1" type="ORF">SAMN05421834_11929</name>
</gene>
<reference evidence="2" key="1">
    <citation type="submission" date="2017-01" db="EMBL/GenBank/DDBJ databases">
        <authorList>
            <person name="Varghese N."/>
            <person name="Submissions S."/>
        </authorList>
    </citation>
    <scope>NUCLEOTIDE SEQUENCE [LARGE SCALE GENOMIC DNA]</scope>
    <source>
        <strain evidence="2">ATCC 700103</strain>
    </source>
</reference>
<proteinExistence type="predicted"/>
<evidence type="ECO:0000313" key="2">
    <source>
        <dbReference type="Proteomes" id="UP000185669"/>
    </source>
</evidence>
<organism evidence="1 2">
    <name type="scientific">Halanaerobium kushneri</name>
    <dbReference type="NCBI Taxonomy" id="56779"/>
    <lineage>
        <taxon>Bacteria</taxon>
        <taxon>Bacillati</taxon>
        <taxon>Bacillota</taxon>
        <taxon>Clostridia</taxon>
        <taxon>Halanaerobiales</taxon>
        <taxon>Halanaerobiaceae</taxon>
        <taxon>Halanaerobium</taxon>
    </lineage>
</organism>